<dbReference type="AlphaFoldDB" id="A0ABD5MHV1"/>
<feature type="binding site" evidence="8">
    <location>
        <begin position="53"/>
        <end position="55"/>
    </location>
    <ligand>
        <name>S-adenosyl-L-methionine</name>
        <dbReference type="ChEBI" id="CHEBI:59789"/>
    </ligand>
</feature>
<dbReference type="PIRSF" id="PIRSF000370">
    <property type="entry name" value="QueE"/>
    <property type="match status" value="1"/>
</dbReference>
<feature type="domain" description="Radical SAM core" evidence="10">
    <location>
        <begin position="34"/>
        <end position="268"/>
    </location>
</feature>
<dbReference type="GeneID" id="67209673"/>
<comment type="pathway">
    <text evidence="8">Purine metabolism; 7-cyano-7-deazaguanine biosynthesis.</text>
</comment>
<dbReference type="GO" id="GO:1904047">
    <property type="term" value="F:S-adenosyl-L-methionine binding"/>
    <property type="evidence" value="ECO:0007669"/>
    <property type="project" value="UniProtKB-UniRule"/>
</dbReference>
<evidence type="ECO:0000256" key="8">
    <source>
        <dbReference type="HAMAP-Rule" id="MF_00917"/>
    </source>
</evidence>
<dbReference type="SFLD" id="SFLDS00029">
    <property type="entry name" value="Radical_SAM"/>
    <property type="match status" value="1"/>
</dbReference>
<keyword evidence="4 8" id="KW-0460">Magnesium</keyword>
<keyword evidence="2 8" id="KW-0949">S-adenosyl-L-methionine</keyword>
<comment type="function">
    <text evidence="8">Catalyzes the complex heterocyclic radical-mediated conversion of 6-carboxy-5,6,7,8-tetrahydropterin (CPH4) to 7-carboxy-7-deazaguanine (CDG), a step common to the biosynthetic pathways of all 7-deazapurine-containing compounds.</text>
</comment>
<keyword evidence="3 8" id="KW-0479">Metal-binding</keyword>
<comment type="cofactor">
    <cofactor evidence="8">
        <name>S-adenosyl-L-methionine</name>
        <dbReference type="ChEBI" id="CHEBI:59789"/>
    </cofactor>
    <text evidence="8">Binds 1 S-adenosyl-L-methionine per subunit.</text>
</comment>
<comment type="similarity">
    <text evidence="8">Belongs to the radical SAM superfamily. 7-carboxy-7-deazaguanine synthase family.</text>
</comment>
<sequence length="272" mass="29744">MPVSDDVDATPTAPEGPALPINELFASLQGEGRLVGVPSTFVRTSGCNLRCWFCDSYHTSWEPTHAWMAVDEVAEEVRARGPDHVVLTGGEPTIHGESFDLLDRLAGDHHLTVETNGTVVPPEGTPIDLASISPKLASSTPTPDRTPEAAREIGDGDASDDDADLASDWTERHEENRINVDALATLVERYESQLKFVVTGREDMSEIVDLVDRVRDAASVSVPDDEVLLMPEGQTREQLAETRTTVAELAAEYGFRYTPRIHVDIWNDAPET</sequence>
<keyword evidence="12" id="KW-1185">Reference proteome</keyword>
<dbReference type="PROSITE" id="PS51918">
    <property type="entry name" value="RADICAL_SAM"/>
    <property type="match status" value="1"/>
</dbReference>
<evidence type="ECO:0000256" key="5">
    <source>
        <dbReference type="ARBA" id="ARBA00023004"/>
    </source>
</evidence>
<dbReference type="Pfam" id="PF04055">
    <property type="entry name" value="Radical_SAM"/>
    <property type="match status" value="1"/>
</dbReference>
<feature type="binding site" evidence="8">
    <location>
        <position position="51"/>
    </location>
    <ligand>
        <name>[4Fe-4S] cluster</name>
        <dbReference type="ChEBI" id="CHEBI:49883"/>
        <note>4Fe-4S-S-AdoMet</note>
    </ligand>
</feature>
<dbReference type="GO" id="GO:0000287">
    <property type="term" value="F:magnesium ion binding"/>
    <property type="evidence" value="ECO:0007669"/>
    <property type="project" value="UniProtKB-UniRule"/>
</dbReference>
<feature type="region of interest" description="Disordered" evidence="9">
    <location>
        <begin position="133"/>
        <end position="164"/>
    </location>
</feature>
<keyword evidence="1 8" id="KW-0004">4Fe-4S</keyword>
<dbReference type="EMBL" id="JBHMAJ010000003">
    <property type="protein sequence ID" value="MFB9823411.1"/>
    <property type="molecule type" value="Genomic_DNA"/>
</dbReference>
<evidence type="ECO:0000259" key="10">
    <source>
        <dbReference type="PROSITE" id="PS51918"/>
    </source>
</evidence>
<comment type="cofactor">
    <cofactor evidence="8">
        <name>Mg(2+)</name>
        <dbReference type="ChEBI" id="CHEBI:18420"/>
    </cofactor>
</comment>
<reference evidence="11" key="1">
    <citation type="submission" date="2024-09" db="EMBL/GenBank/DDBJ databases">
        <authorList>
            <person name="Sun Q."/>
        </authorList>
    </citation>
    <scope>NUCLEOTIDE SEQUENCE [LARGE SCALE GENOMIC DNA]</scope>
    <source>
        <strain evidence="11">JCM 31273</strain>
    </source>
</reference>
<feature type="compositionally biased region" description="Acidic residues" evidence="9">
    <location>
        <begin position="155"/>
        <end position="164"/>
    </location>
</feature>
<evidence type="ECO:0000256" key="4">
    <source>
        <dbReference type="ARBA" id="ARBA00022842"/>
    </source>
</evidence>
<organism evidence="11 12">
    <name type="scientific">Halobaculum roseum</name>
    <dbReference type="NCBI Taxonomy" id="2175149"/>
    <lineage>
        <taxon>Archaea</taxon>
        <taxon>Methanobacteriati</taxon>
        <taxon>Methanobacteriota</taxon>
        <taxon>Stenosarchaea group</taxon>
        <taxon>Halobacteria</taxon>
        <taxon>Halobacteriales</taxon>
        <taxon>Haloferacaceae</taxon>
        <taxon>Halobaculum</taxon>
    </lineage>
</organism>
<evidence type="ECO:0000313" key="11">
    <source>
        <dbReference type="EMBL" id="MFB9823411.1"/>
    </source>
</evidence>
<keyword evidence="5 8" id="KW-0408">Iron</keyword>
<feature type="binding site" evidence="8">
    <location>
        <position position="88"/>
    </location>
    <ligand>
        <name>substrate</name>
    </ligand>
</feature>
<feature type="binding site" evidence="8">
    <location>
        <position position="43"/>
    </location>
    <ligand>
        <name>substrate</name>
    </ligand>
</feature>
<evidence type="ECO:0000256" key="9">
    <source>
        <dbReference type="SAM" id="MobiDB-lite"/>
    </source>
</evidence>
<evidence type="ECO:0000313" key="12">
    <source>
        <dbReference type="Proteomes" id="UP001589595"/>
    </source>
</evidence>
<dbReference type="HAMAP" id="MF_00917">
    <property type="entry name" value="QueE"/>
    <property type="match status" value="1"/>
</dbReference>
<gene>
    <name evidence="8" type="primary">queE</name>
    <name evidence="11" type="ORF">ACFFOL_04315</name>
</gene>
<feature type="binding site" evidence="8">
    <location>
        <begin position="133"/>
        <end position="135"/>
    </location>
    <ligand>
        <name>S-adenosyl-L-methionine</name>
        <dbReference type="ChEBI" id="CHEBI:59789"/>
    </ligand>
</feature>
<accession>A0ABD5MHV1</accession>
<dbReference type="PANTHER" id="PTHR42836:SF1">
    <property type="entry name" value="7-CARBOXY-7-DEAZAGUANINE SYNTHASE"/>
    <property type="match status" value="1"/>
</dbReference>
<feature type="binding site" evidence="8">
    <location>
        <position position="54"/>
    </location>
    <ligand>
        <name>[4Fe-4S] cluster</name>
        <dbReference type="ChEBI" id="CHEBI:49883"/>
        <note>4Fe-4S-S-AdoMet</note>
    </ligand>
</feature>
<dbReference type="CDD" id="cd01335">
    <property type="entry name" value="Radical_SAM"/>
    <property type="match status" value="1"/>
</dbReference>
<comment type="subunit">
    <text evidence="8">Homodimer.</text>
</comment>
<evidence type="ECO:0000256" key="1">
    <source>
        <dbReference type="ARBA" id="ARBA00022485"/>
    </source>
</evidence>
<dbReference type="InterPro" id="IPR024924">
    <property type="entry name" value="7-CO-7-deazaguanine_synth-like"/>
</dbReference>
<dbReference type="InterPro" id="IPR013785">
    <property type="entry name" value="Aldolase_TIM"/>
</dbReference>
<feature type="binding site" evidence="8">
    <location>
        <position position="90"/>
    </location>
    <ligand>
        <name>S-adenosyl-L-methionine</name>
        <dbReference type="ChEBI" id="CHEBI:59789"/>
    </ligand>
</feature>
<evidence type="ECO:0000256" key="7">
    <source>
        <dbReference type="ARBA" id="ARBA00023239"/>
    </source>
</evidence>
<dbReference type="InterPro" id="IPR007197">
    <property type="entry name" value="rSAM"/>
</dbReference>
<comment type="catalytic activity">
    <reaction evidence="8">
        <text>6-carboxy-5,6,7,8-tetrahydropterin + H(+) = 7-carboxy-7-carbaguanine + NH4(+)</text>
        <dbReference type="Rhea" id="RHEA:27974"/>
        <dbReference type="ChEBI" id="CHEBI:15378"/>
        <dbReference type="ChEBI" id="CHEBI:28938"/>
        <dbReference type="ChEBI" id="CHEBI:61032"/>
        <dbReference type="ChEBI" id="CHEBI:61036"/>
        <dbReference type="EC" id="4.3.99.3"/>
    </reaction>
</comment>
<dbReference type="InterPro" id="IPR058240">
    <property type="entry name" value="rSAM_sf"/>
</dbReference>
<dbReference type="GO" id="GO:0016840">
    <property type="term" value="F:carbon-nitrogen lyase activity"/>
    <property type="evidence" value="ECO:0007669"/>
    <property type="project" value="UniProtKB-UniRule"/>
</dbReference>
<feature type="binding site" evidence="8">
    <location>
        <begin position="28"/>
        <end position="30"/>
    </location>
    <ligand>
        <name>substrate</name>
    </ligand>
</feature>
<dbReference type="GO" id="GO:0051539">
    <property type="term" value="F:4 iron, 4 sulfur cluster binding"/>
    <property type="evidence" value="ECO:0007669"/>
    <property type="project" value="UniProtKB-UniRule"/>
</dbReference>
<dbReference type="Proteomes" id="UP001589595">
    <property type="component" value="Unassembled WGS sequence"/>
</dbReference>
<evidence type="ECO:0000256" key="6">
    <source>
        <dbReference type="ARBA" id="ARBA00023014"/>
    </source>
</evidence>
<evidence type="ECO:0000256" key="2">
    <source>
        <dbReference type="ARBA" id="ARBA00022691"/>
    </source>
</evidence>
<protein>
    <recommendedName>
        <fullName evidence="8">7-carboxy-7-deazaguanine synthase</fullName>
        <shortName evidence="8">CDG synthase</shortName>
        <ecNumber evidence="8">4.3.99.3</ecNumber>
    </recommendedName>
    <alternativeName>
        <fullName evidence="8">Archaeosine biosynthesis protein QueE</fullName>
    </alternativeName>
</protein>
<dbReference type="Gene3D" id="3.20.20.70">
    <property type="entry name" value="Aldolase class I"/>
    <property type="match status" value="1"/>
</dbReference>
<feature type="binding site" evidence="8">
    <location>
        <position position="56"/>
    </location>
    <ligand>
        <name>Mg(2+)</name>
        <dbReference type="ChEBI" id="CHEBI:18420"/>
    </ligand>
</feature>
<comment type="caution">
    <text evidence="8">Lacks conserved residue(s) required for the propagation of feature annotation.</text>
</comment>
<dbReference type="EC" id="4.3.99.3" evidence="8"/>
<comment type="cofactor">
    <cofactor evidence="8">
        <name>[4Fe-4S] cluster</name>
        <dbReference type="ChEBI" id="CHEBI:49883"/>
    </cofactor>
    <text evidence="8">Binds 1 [4Fe-4S] cluster. The cluster is coordinated with 3 cysteines and an exchangeable S-adenosyl-L-methionine.</text>
</comment>
<keyword evidence="7 8" id="KW-0456">Lyase</keyword>
<evidence type="ECO:0000256" key="3">
    <source>
        <dbReference type="ARBA" id="ARBA00022723"/>
    </source>
</evidence>
<keyword evidence="6 8" id="KW-0411">Iron-sulfur</keyword>
<feature type="compositionally biased region" description="Basic and acidic residues" evidence="9">
    <location>
        <begin position="145"/>
        <end position="154"/>
    </location>
</feature>
<dbReference type="SUPFAM" id="SSF102114">
    <property type="entry name" value="Radical SAM enzymes"/>
    <property type="match status" value="1"/>
</dbReference>
<dbReference type="RefSeq" id="WP_222922398.1">
    <property type="nucleotide sequence ID" value="NZ_CP082286.1"/>
</dbReference>
<dbReference type="PANTHER" id="PTHR42836">
    <property type="entry name" value="7-CARBOXY-7-DEAZAGUANINE SYNTHASE"/>
    <property type="match status" value="1"/>
</dbReference>
<name>A0ABD5MHV1_9EURY</name>
<feature type="binding site" evidence="8">
    <location>
        <position position="47"/>
    </location>
    <ligand>
        <name>[4Fe-4S] cluster</name>
        <dbReference type="ChEBI" id="CHEBI:49883"/>
        <note>4Fe-4S-S-AdoMet</note>
    </ligand>
</feature>
<proteinExistence type="inferred from homology"/>
<comment type="caution">
    <text evidence="11">The sequence shown here is derived from an EMBL/GenBank/DDBJ whole genome shotgun (WGS) entry which is preliminary data.</text>
</comment>